<keyword evidence="3" id="KW-0238">DNA-binding</keyword>
<evidence type="ECO:0000313" key="9">
    <source>
        <dbReference type="Proteomes" id="UP001234989"/>
    </source>
</evidence>
<dbReference type="GO" id="GO:0005634">
    <property type="term" value="C:nucleus"/>
    <property type="evidence" value="ECO:0007669"/>
    <property type="project" value="UniProtKB-SubCell"/>
</dbReference>
<proteinExistence type="predicted"/>
<dbReference type="InterPro" id="IPR044810">
    <property type="entry name" value="WRKY_plant"/>
</dbReference>
<dbReference type="GO" id="GO:0050832">
    <property type="term" value="P:defense response to fungus"/>
    <property type="evidence" value="ECO:0007669"/>
    <property type="project" value="UniProtKB-ARBA"/>
</dbReference>
<accession>A0AAF0R5U9</accession>
<evidence type="ECO:0000256" key="4">
    <source>
        <dbReference type="ARBA" id="ARBA00023163"/>
    </source>
</evidence>
<evidence type="ECO:0000256" key="6">
    <source>
        <dbReference type="SAM" id="MobiDB-lite"/>
    </source>
</evidence>
<dbReference type="SMART" id="SM00774">
    <property type="entry name" value="WRKY"/>
    <property type="match status" value="1"/>
</dbReference>
<dbReference type="AlphaFoldDB" id="A0AAF0R5U9"/>
<dbReference type="PROSITE" id="PS50811">
    <property type="entry name" value="WRKY"/>
    <property type="match status" value="1"/>
</dbReference>
<dbReference type="SUPFAM" id="SSF118290">
    <property type="entry name" value="WRKY DNA-binding domain"/>
    <property type="match status" value="1"/>
</dbReference>
<dbReference type="InterPro" id="IPR036576">
    <property type="entry name" value="WRKY_dom_sf"/>
</dbReference>
<dbReference type="GO" id="GO:0009751">
    <property type="term" value="P:response to salicylic acid"/>
    <property type="evidence" value="ECO:0007669"/>
    <property type="project" value="UniProtKB-ARBA"/>
</dbReference>
<organism evidence="8 9">
    <name type="scientific">Solanum verrucosum</name>
    <dbReference type="NCBI Taxonomy" id="315347"/>
    <lineage>
        <taxon>Eukaryota</taxon>
        <taxon>Viridiplantae</taxon>
        <taxon>Streptophyta</taxon>
        <taxon>Embryophyta</taxon>
        <taxon>Tracheophyta</taxon>
        <taxon>Spermatophyta</taxon>
        <taxon>Magnoliopsida</taxon>
        <taxon>eudicotyledons</taxon>
        <taxon>Gunneridae</taxon>
        <taxon>Pentapetalae</taxon>
        <taxon>asterids</taxon>
        <taxon>lamiids</taxon>
        <taxon>Solanales</taxon>
        <taxon>Solanaceae</taxon>
        <taxon>Solanoideae</taxon>
        <taxon>Solaneae</taxon>
        <taxon>Solanum</taxon>
    </lineage>
</organism>
<dbReference type="Proteomes" id="UP001234989">
    <property type="component" value="Chromosome 6"/>
</dbReference>
<evidence type="ECO:0000256" key="3">
    <source>
        <dbReference type="ARBA" id="ARBA00023125"/>
    </source>
</evidence>
<name>A0AAF0R5U9_SOLVR</name>
<feature type="compositionally biased region" description="Low complexity" evidence="6">
    <location>
        <begin position="302"/>
        <end position="319"/>
    </location>
</feature>
<feature type="compositionally biased region" description="Polar residues" evidence="6">
    <location>
        <begin position="233"/>
        <end position="248"/>
    </location>
</feature>
<keyword evidence="4" id="KW-0804">Transcription</keyword>
<dbReference type="GO" id="GO:0003700">
    <property type="term" value="F:DNA-binding transcription factor activity"/>
    <property type="evidence" value="ECO:0007669"/>
    <property type="project" value="InterPro"/>
</dbReference>
<dbReference type="GO" id="GO:0002237">
    <property type="term" value="P:response to molecule of bacterial origin"/>
    <property type="evidence" value="ECO:0007669"/>
    <property type="project" value="UniProtKB-ARBA"/>
</dbReference>
<dbReference type="PANTHER" id="PTHR31429">
    <property type="entry name" value="WRKY TRANSCRIPTION FACTOR 36-RELATED"/>
    <property type="match status" value="1"/>
</dbReference>
<gene>
    <name evidence="8" type="ORF">MTR67_028573</name>
</gene>
<dbReference type="Gene3D" id="2.20.25.80">
    <property type="entry name" value="WRKY domain"/>
    <property type="match status" value="1"/>
</dbReference>
<dbReference type="Pfam" id="PF03106">
    <property type="entry name" value="WRKY"/>
    <property type="match status" value="1"/>
</dbReference>
<dbReference type="EMBL" id="CP133617">
    <property type="protein sequence ID" value="WMV35188.1"/>
    <property type="molecule type" value="Genomic_DNA"/>
</dbReference>
<evidence type="ECO:0000256" key="1">
    <source>
        <dbReference type="ARBA" id="ARBA00004123"/>
    </source>
</evidence>
<comment type="subcellular location">
    <subcellularLocation>
        <location evidence="1">Nucleus</location>
    </subcellularLocation>
</comment>
<dbReference type="InterPro" id="IPR003657">
    <property type="entry name" value="WRKY_dom"/>
</dbReference>
<dbReference type="FunFam" id="2.20.25.80:FF:000008">
    <property type="entry name" value="WRKY transcription factor 40"/>
    <property type="match status" value="1"/>
</dbReference>
<evidence type="ECO:0000256" key="2">
    <source>
        <dbReference type="ARBA" id="ARBA00023015"/>
    </source>
</evidence>
<feature type="region of interest" description="Disordered" evidence="6">
    <location>
        <begin position="287"/>
        <end position="322"/>
    </location>
</feature>
<protein>
    <recommendedName>
        <fullName evidence="7">WRKY domain-containing protein</fullName>
    </recommendedName>
</protein>
<keyword evidence="5" id="KW-0539">Nucleus</keyword>
<dbReference type="PANTHER" id="PTHR31429:SF78">
    <property type="entry name" value="WRKY TRANSCRIPTION FACTOR 40-RELATED"/>
    <property type="match status" value="1"/>
</dbReference>
<evidence type="ECO:0000259" key="7">
    <source>
        <dbReference type="PROSITE" id="PS50811"/>
    </source>
</evidence>
<feature type="region of interest" description="Disordered" evidence="6">
    <location>
        <begin position="92"/>
        <end position="126"/>
    </location>
</feature>
<reference evidence="8" key="1">
    <citation type="submission" date="2023-08" db="EMBL/GenBank/DDBJ databases">
        <title>A de novo genome assembly of Solanum verrucosum Schlechtendal, a Mexican diploid species geographically isolated from the other diploid A-genome species in potato relatives.</title>
        <authorList>
            <person name="Hosaka K."/>
        </authorList>
    </citation>
    <scope>NUCLEOTIDE SEQUENCE</scope>
    <source>
        <tissue evidence="8">Young leaves</tissue>
    </source>
</reference>
<dbReference type="GO" id="GO:0043565">
    <property type="term" value="F:sequence-specific DNA binding"/>
    <property type="evidence" value="ECO:0007669"/>
    <property type="project" value="InterPro"/>
</dbReference>
<dbReference type="GO" id="GO:0042742">
    <property type="term" value="P:defense response to bacterium"/>
    <property type="evidence" value="ECO:0007669"/>
    <property type="project" value="UniProtKB-ARBA"/>
</dbReference>
<evidence type="ECO:0000313" key="8">
    <source>
        <dbReference type="EMBL" id="WMV35188.1"/>
    </source>
</evidence>
<evidence type="ECO:0000256" key="5">
    <source>
        <dbReference type="ARBA" id="ARBA00023242"/>
    </source>
</evidence>
<sequence>MEFTSLVDTSLDLSFRLRPVLEKVPKQEVQSDFTGLSRERENMGVKNEAGDLLEELNRVSSENKKLTEMLTVVCENYNALRNQMMEYMSTQNGVAEDSSAGSRKRKAESISNISNPVNNNNNNNNNMDVVHGRSSESSSSDEESCCKKLREEHIKAKVTIVSMKTDASDTSLIVKDGYQWRKYGQKVTRDNPCPRAYFRCSFAPGCPVKKKVQRSIEDQSIVVATYEGEHNHPQTSKPESGASTNTSTASRLNVTTIAGTTTSVPCSTTLNSSGPTITLDLTAPKTVEKRDMKMNHSTTSPTGGNSIRTTTSSSTTTGGEYQNRPEFQQFLIEQMATSLTKDPSFKAALAAAISGKILQHNNQTGRW</sequence>
<dbReference type="GO" id="GO:0031347">
    <property type="term" value="P:regulation of defense response"/>
    <property type="evidence" value="ECO:0007669"/>
    <property type="project" value="UniProtKB-ARBA"/>
</dbReference>
<keyword evidence="9" id="KW-1185">Reference proteome</keyword>
<feature type="domain" description="WRKY" evidence="7">
    <location>
        <begin position="169"/>
        <end position="235"/>
    </location>
</feature>
<keyword evidence="2" id="KW-0805">Transcription regulation</keyword>
<feature type="region of interest" description="Disordered" evidence="6">
    <location>
        <begin position="227"/>
        <end position="248"/>
    </location>
</feature>